<dbReference type="Proteomes" id="UP000008631">
    <property type="component" value="Chromosome"/>
</dbReference>
<protein>
    <submittedName>
        <fullName evidence="2">Uncharacterized protein</fullName>
    </submittedName>
</protein>
<reference key="1">
    <citation type="submission" date="2010-11" db="EMBL/GenBank/DDBJ databases">
        <title>The complete sequence of chromosome of Isophaera pallida ATCC 43644.</title>
        <authorList>
            <consortium name="US DOE Joint Genome Institute (JGI-PGF)"/>
            <person name="Lucas S."/>
            <person name="Copeland A."/>
            <person name="Lapidus A."/>
            <person name="Bruce D."/>
            <person name="Goodwin L."/>
            <person name="Pitluck S."/>
            <person name="Kyrpides N."/>
            <person name="Mavromatis K."/>
            <person name="Pagani I."/>
            <person name="Ivanova N."/>
            <person name="Saunders E."/>
            <person name="Brettin T."/>
            <person name="Detter J.C."/>
            <person name="Han C."/>
            <person name="Tapia R."/>
            <person name="Land M."/>
            <person name="Hauser L."/>
            <person name="Markowitz V."/>
            <person name="Cheng J.-F."/>
            <person name="Hugenholtz P."/>
            <person name="Woyke T."/>
            <person name="Wu D."/>
            <person name="Eisen J.A."/>
        </authorList>
    </citation>
    <scope>NUCLEOTIDE SEQUENCE</scope>
    <source>
        <strain>ATCC 43644</strain>
    </source>
</reference>
<evidence type="ECO:0000256" key="1">
    <source>
        <dbReference type="SAM" id="MobiDB-lite"/>
    </source>
</evidence>
<dbReference type="EMBL" id="CP002353">
    <property type="protein sequence ID" value="ADV62197.1"/>
    <property type="molecule type" value="Genomic_DNA"/>
</dbReference>
<feature type="region of interest" description="Disordered" evidence="1">
    <location>
        <begin position="1"/>
        <end position="27"/>
    </location>
</feature>
<proteinExistence type="predicted"/>
<dbReference type="OrthoDB" id="154460at2"/>
<dbReference type="RefSeq" id="WP_013564485.1">
    <property type="nucleotide sequence ID" value="NC_014962.1"/>
</dbReference>
<name>E8QZR1_ISOPI</name>
<accession>E8QZR1</accession>
<sequence length="141" mass="15138">MLDNDLDDNFSVGYEDGSDETNTNSGGAIPEVRRRLAILARVLDGRDLGGLRPDATVIIRAEGVGSWALSEPGRRLAAYLEGRGPARLTLDLTKGRWNAQWVDPHTGDLVGSASLDHPGGALQIESPVFEQAIALRMTRGC</sequence>
<reference evidence="2 3" key="2">
    <citation type="journal article" date="2011" name="Stand. Genomic Sci.">
        <title>Complete genome sequence of Isosphaera pallida type strain (IS1B).</title>
        <authorList>
            <consortium name="US DOE Joint Genome Institute (JGI-PGF)"/>
            <person name="Goker M."/>
            <person name="Cleland D."/>
            <person name="Saunders E."/>
            <person name="Lapidus A."/>
            <person name="Nolan M."/>
            <person name="Lucas S."/>
            <person name="Hammon N."/>
            <person name="Deshpande S."/>
            <person name="Cheng J.F."/>
            <person name="Tapia R."/>
            <person name="Han C."/>
            <person name="Goodwin L."/>
            <person name="Pitluck S."/>
            <person name="Liolios K."/>
            <person name="Pagani I."/>
            <person name="Ivanova N."/>
            <person name="Mavromatis K."/>
            <person name="Pati A."/>
            <person name="Chen A."/>
            <person name="Palaniappan K."/>
            <person name="Land M."/>
            <person name="Hauser L."/>
            <person name="Chang Y.J."/>
            <person name="Jeffries C.D."/>
            <person name="Detter J.C."/>
            <person name="Beck B."/>
            <person name="Woyke T."/>
            <person name="Bristow J."/>
            <person name="Eisen J.A."/>
            <person name="Markowitz V."/>
            <person name="Hugenholtz P."/>
            <person name="Kyrpides N.C."/>
            <person name="Klenk H.P."/>
        </authorList>
    </citation>
    <scope>NUCLEOTIDE SEQUENCE [LARGE SCALE GENOMIC DNA]</scope>
    <source>
        <strain evidence="3">ATCC 43644 / DSM 9630 / IS1B</strain>
    </source>
</reference>
<keyword evidence="3" id="KW-1185">Reference proteome</keyword>
<evidence type="ECO:0000313" key="3">
    <source>
        <dbReference type="Proteomes" id="UP000008631"/>
    </source>
</evidence>
<organism evidence="2 3">
    <name type="scientific">Isosphaera pallida (strain ATCC 43644 / DSM 9630 / IS1B)</name>
    <dbReference type="NCBI Taxonomy" id="575540"/>
    <lineage>
        <taxon>Bacteria</taxon>
        <taxon>Pseudomonadati</taxon>
        <taxon>Planctomycetota</taxon>
        <taxon>Planctomycetia</taxon>
        <taxon>Isosphaerales</taxon>
        <taxon>Isosphaeraceae</taxon>
        <taxon>Isosphaera</taxon>
    </lineage>
</organism>
<evidence type="ECO:0000313" key="2">
    <source>
        <dbReference type="EMBL" id="ADV62197.1"/>
    </source>
</evidence>
<dbReference type="AlphaFoldDB" id="E8QZR1"/>
<dbReference type="InParanoid" id="E8QZR1"/>
<gene>
    <name evidence="2" type="ordered locus">Isop_1613</name>
</gene>
<dbReference type="HOGENOM" id="CLU_1822725_0_0_0"/>
<dbReference type="KEGG" id="ipa:Isop_1613"/>